<reference evidence="1 2" key="1">
    <citation type="submission" date="2018-03" db="EMBL/GenBank/DDBJ databases">
        <title>Brevisbacillus phylogenomics.</title>
        <authorList>
            <person name="Dunlap C."/>
        </authorList>
    </citation>
    <scope>NUCLEOTIDE SEQUENCE [LARGE SCALE GENOMIC DNA]</scope>
    <source>
        <strain evidence="1 2">NRRL B-41110</strain>
    </source>
</reference>
<gene>
    <name evidence="1" type="ORF">C7R92_26825</name>
</gene>
<protein>
    <recommendedName>
        <fullName evidence="3">Transposase</fullName>
    </recommendedName>
</protein>
<evidence type="ECO:0000313" key="1">
    <source>
        <dbReference type="EMBL" id="PSK04161.1"/>
    </source>
</evidence>
<evidence type="ECO:0008006" key="3">
    <source>
        <dbReference type="Google" id="ProtNLM"/>
    </source>
</evidence>
<comment type="caution">
    <text evidence="1">The sequence shown here is derived from an EMBL/GenBank/DDBJ whole genome shotgun (WGS) entry which is preliminary data.</text>
</comment>
<dbReference type="Proteomes" id="UP000241645">
    <property type="component" value="Unassembled WGS sequence"/>
</dbReference>
<accession>A0ABX5FHL9</accession>
<proteinExistence type="predicted"/>
<name>A0ABX5FHL9_9BACL</name>
<sequence length="75" mass="9043">MEIRSTKEVNDHTEEAPEKVRFKIFNRALRRLMHYLSWQMLMPLVVLAKFKEDCPKCHEYGYGIAFFRRISPLLI</sequence>
<dbReference type="EMBL" id="PXZO01000060">
    <property type="protein sequence ID" value="PSK04161.1"/>
    <property type="molecule type" value="Genomic_DNA"/>
</dbReference>
<evidence type="ECO:0000313" key="2">
    <source>
        <dbReference type="Proteomes" id="UP000241645"/>
    </source>
</evidence>
<keyword evidence="2" id="KW-1185">Reference proteome</keyword>
<organism evidence="1 2">
    <name type="scientific">Brevibacillus porteri</name>
    <dbReference type="NCBI Taxonomy" id="2126350"/>
    <lineage>
        <taxon>Bacteria</taxon>
        <taxon>Bacillati</taxon>
        <taxon>Bacillota</taxon>
        <taxon>Bacilli</taxon>
        <taxon>Bacillales</taxon>
        <taxon>Paenibacillaceae</taxon>
        <taxon>Brevibacillus</taxon>
    </lineage>
</organism>